<evidence type="ECO:0000313" key="2">
    <source>
        <dbReference type="EMBL" id="PZQ56213.1"/>
    </source>
</evidence>
<name>A0A2W5QNH9_9SPHN</name>
<sequence length="124" mass="12873">MAMKLCIALPFLALAACSAGDKAPEQAEGGERIACAVAGSAELKPVCAVERAEEQGRLVLVVHHPDGGFRRFAVMTDGSGLAVADGAQVAVTRLDGDRLDVSLGADRYLFPATRTPDAPQPEPT</sequence>
<evidence type="ECO:0008006" key="4">
    <source>
        <dbReference type="Google" id="ProtNLM"/>
    </source>
</evidence>
<accession>A0A2W5QNH9</accession>
<evidence type="ECO:0000256" key="1">
    <source>
        <dbReference type="SAM" id="SignalP"/>
    </source>
</evidence>
<reference evidence="2 3" key="1">
    <citation type="submission" date="2017-08" db="EMBL/GenBank/DDBJ databases">
        <title>Infants hospitalized years apart are colonized by the same room-sourced microbial strains.</title>
        <authorList>
            <person name="Brooks B."/>
            <person name="Olm M.R."/>
            <person name="Firek B.A."/>
            <person name="Baker R."/>
            <person name="Thomas B.C."/>
            <person name="Morowitz M.J."/>
            <person name="Banfield J.F."/>
        </authorList>
    </citation>
    <scope>NUCLEOTIDE SEQUENCE [LARGE SCALE GENOMIC DNA]</scope>
    <source>
        <strain evidence="2">S2_005_002_R2_33</strain>
    </source>
</reference>
<protein>
    <recommendedName>
        <fullName evidence="4">Lipoprotein</fullName>
    </recommendedName>
</protein>
<comment type="caution">
    <text evidence="2">The sequence shown here is derived from an EMBL/GenBank/DDBJ whole genome shotgun (WGS) entry which is preliminary data.</text>
</comment>
<keyword evidence="1" id="KW-0732">Signal</keyword>
<feature type="chain" id="PRO_5016181742" description="Lipoprotein" evidence="1">
    <location>
        <begin position="16"/>
        <end position="124"/>
    </location>
</feature>
<dbReference type="EMBL" id="QFPX01000004">
    <property type="protein sequence ID" value="PZQ56213.1"/>
    <property type="molecule type" value="Genomic_DNA"/>
</dbReference>
<organism evidence="2 3">
    <name type="scientific">Novosphingobium pentaromativorans</name>
    <dbReference type="NCBI Taxonomy" id="205844"/>
    <lineage>
        <taxon>Bacteria</taxon>
        <taxon>Pseudomonadati</taxon>
        <taxon>Pseudomonadota</taxon>
        <taxon>Alphaproteobacteria</taxon>
        <taxon>Sphingomonadales</taxon>
        <taxon>Sphingomonadaceae</taxon>
        <taxon>Novosphingobium</taxon>
    </lineage>
</organism>
<dbReference type="PROSITE" id="PS51257">
    <property type="entry name" value="PROKAR_LIPOPROTEIN"/>
    <property type="match status" value="1"/>
</dbReference>
<evidence type="ECO:0000313" key="3">
    <source>
        <dbReference type="Proteomes" id="UP000249082"/>
    </source>
</evidence>
<feature type="signal peptide" evidence="1">
    <location>
        <begin position="1"/>
        <end position="15"/>
    </location>
</feature>
<dbReference type="Proteomes" id="UP000249082">
    <property type="component" value="Unassembled WGS sequence"/>
</dbReference>
<proteinExistence type="predicted"/>
<gene>
    <name evidence="2" type="ORF">DI555_06215</name>
</gene>
<dbReference type="AlphaFoldDB" id="A0A2W5QNH9"/>